<reference evidence="2" key="1">
    <citation type="submission" date="2023-07" db="EMBL/GenBank/DDBJ databases">
        <title>Sequencing the genomes of 1000 actinobacteria strains.</title>
        <authorList>
            <person name="Klenk H.-P."/>
        </authorList>
    </citation>
    <scope>NUCLEOTIDE SEQUENCE</scope>
    <source>
        <strain evidence="2">DSM 44707</strain>
    </source>
</reference>
<dbReference type="InterPro" id="IPR036271">
    <property type="entry name" value="Tet_transcr_reg_TetR-rel_C_sf"/>
</dbReference>
<dbReference type="Pfam" id="PF21597">
    <property type="entry name" value="TetR_C_43"/>
    <property type="match status" value="1"/>
</dbReference>
<gene>
    <name evidence="2" type="ORF">J2S41_001669</name>
</gene>
<comment type="caution">
    <text evidence="2">The sequence shown here is derived from an EMBL/GenBank/DDBJ whole genome shotgun (WGS) entry which is preliminary data.</text>
</comment>
<dbReference type="SUPFAM" id="SSF48498">
    <property type="entry name" value="Tetracyclin repressor-like, C-terminal domain"/>
    <property type="match status" value="1"/>
</dbReference>
<evidence type="ECO:0000313" key="2">
    <source>
        <dbReference type="EMBL" id="MDR7274891.1"/>
    </source>
</evidence>
<dbReference type="EMBL" id="JAVDYB010000001">
    <property type="protein sequence ID" value="MDR7274891.1"/>
    <property type="molecule type" value="Genomic_DNA"/>
</dbReference>
<name>A0AAE3YM77_9ACTN</name>
<dbReference type="AlphaFoldDB" id="A0AAE3YM77"/>
<dbReference type="InterPro" id="IPR049445">
    <property type="entry name" value="TetR_SbtR-like_C"/>
</dbReference>
<dbReference type="Proteomes" id="UP001183643">
    <property type="component" value="Unassembled WGS sequence"/>
</dbReference>
<organism evidence="2 3">
    <name type="scientific">Catenuloplanes atrovinosus</name>
    <dbReference type="NCBI Taxonomy" id="137266"/>
    <lineage>
        <taxon>Bacteria</taxon>
        <taxon>Bacillati</taxon>
        <taxon>Actinomycetota</taxon>
        <taxon>Actinomycetes</taxon>
        <taxon>Micromonosporales</taxon>
        <taxon>Micromonosporaceae</taxon>
        <taxon>Catenuloplanes</taxon>
    </lineage>
</organism>
<proteinExistence type="predicted"/>
<evidence type="ECO:0000313" key="3">
    <source>
        <dbReference type="Proteomes" id="UP001183643"/>
    </source>
</evidence>
<protein>
    <recommendedName>
        <fullName evidence="1">Transcriptional regulator SbtR-like C-terminal domain-containing protein</fullName>
    </recommendedName>
</protein>
<accession>A0AAE3YM77</accession>
<dbReference type="Gene3D" id="1.10.357.10">
    <property type="entry name" value="Tetracycline Repressor, domain 2"/>
    <property type="match status" value="1"/>
</dbReference>
<evidence type="ECO:0000259" key="1">
    <source>
        <dbReference type="Pfam" id="PF21597"/>
    </source>
</evidence>
<sequence>MFRDRLEALARRGPVLAAAHPPREALVAWLGEIAAYVAAQRGIAVALFAYDDCADATDPCVMLVLDTARTLVAAAVEAGTVDPTVSAVDLFTLANGVAAVTEGDPDAAVRLITLATTGIGPGGR</sequence>
<feature type="domain" description="Transcriptional regulator SbtR-like C-terminal" evidence="1">
    <location>
        <begin position="22"/>
        <end position="119"/>
    </location>
</feature>
<keyword evidence="3" id="KW-1185">Reference proteome</keyword>